<feature type="transmembrane region" description="Helical" evidence="6">
    <location>
        <begin position="69"/>
        <end position="90"/>
    </location>
</feature>
<dbReference type="Pfam" id="PF20684">
    <property type="entry name" value="Fung_rhodopsin"/>
    <property type="match status" value="1"/>
</dbReference>
<dbReference type="AlphaFoldDB" id="A0A1V6P7N4"/>
<evidence type="ECO:0000256" key="3">
    <source>
        <dbReference type="ARBA" id="ARBA00022989"/>
    </source>
</evidence>
<evidence type="ECO:0000256" key="4">
    <source>
        <dbReference type="ARBA" id="ARBA00023136"/>
    </source>
</evidence>
<organism evidence="8 9">
    <name type="scientific">Penicillium decumbens</name>
    <dbReference type="NCBI Taxonomy" id="69771"/>
    <lineage>
        <taxon>Eukaryota</taxon>
        <taxon>Fungi</taxon>
        <taxon>Dikarya</taxon>
        <taxon>Ascomycota</taxon>
        <taxon>Pezizomycotina</taxon>
        <taxon>Eurotiomycetes</taxon>
        <taxon>Eurotiomycetidae</taxon>
        <taxon>Eurotiales</taxon>
        <taxon>Aspergillaceae</taxon>
        <taxon>Penicillium</taxon>
    </lineage>
</organism>
<feature type="transmembrane region" description="Helical" evidence="6">
    <location>
        <begin position="6"/>
        <end position="23"/>
    </location>
</feature>
<comment type="similarity">
    <text evidence="5">Belongs to the SAT4 family.</text>
</comment>
<reference evidence="9" key="1">
    <citation type="journal article" date="2017" name="Nat. Microbiol.">
        <title>Global analysis of biosynthetic gene clusters reveals vast potential of secondary metabolite production in Penicillium species.</title>
        <authorList>
            <person name="Nielsen J.C."/>
            <person name="Grijseels S."/>
            <person name="Prigent S."/>
            <person name="Ji B."/>
            <person name="Dainat J."/>
            <person name="Nielsen K.F."/>
            <person name="Frisvad J.C."/>
            <person name="Workman M."/>
            <person name="Nielsen J."/>
        </authorList>
    </citation>
    <scope>NUCLEOTIDE SEQUENCE [LARGE SCALE GENOMIC DNA]</scope>
    <source>
        <strain evidence="9">IBT 11843</strain>
    </source>
</reference>
<keyword evidence="9" id="KW-1185">Reference proteome</keyword>
<evidence type="ECO:0000256" key="6">
    <source>
        <dbReference type="SAM" id="Phobius"/>
    </source>
</evidence>
<name>A0A1V6P7N4_PENDC</name>
<feature type="domain" description="Rhodopsin" evidence="7">
    <location>
        <begin position="4"/>
        <end position="88"/>
    </location>
</feature>
<keyword evidence="2 6" id="KW-0812">Transmembrane</keyword>
<evidence type="ECO:0000256" key="2">
    <source>
        <dbReference type="ARBA" id="ARBA00022692"/>
    </source>
</evidence>
<dbReference type="OrthoDB" id="5342292at2759"/>
<dbReference type="Proteomes" id="UP000191522">
    <property type="component" value="Unassembled WGS sequence"/>
</dbReference>
<sequence>MSGLTDLVILVLPFALTLPLKLPNTKKLRVALMLGSAGLAIGFSIYRLVLVIKEKNNLDSTVIFMKIFLSGNAEGGFGLICSCIPALYILGTNSKRSHTPHPTS</sequence>
<accession>A0A1V6P7N4</accession>
<comment type="caution">
    <text evidence="8">The sequence shown here is derived from an EMBL/GenBank/DDBJ whole genome shotgun (WGS) entry which is preliminary data.</text>
</comment>
<keyword evidence="4 6" id="KW-0472">Membrane</keyword>
<evidence type="ECO:0000313" key="8">
    <source>
        <dbReference type="EMBL" id="OQD72797.1"/>
    </source>
</evidence>
<dbReference type="InterPro" id="IPR052337">
    <property type="entry name" value="SAT4-like"/>
</dbReference>
<evidence type="ECO:0000313" key="9">
    <source>
        <dbReference type="Proteomes" id="UP000191522"/>
    </source>
</evidence>
<dbReference type="InterPro" id="IPR049326">
    <property type="entry name" value="Rhodopsin_dom_fungi"/>
</dbReference>
<evidence type="ECO:0000256" key="5">
    <source>
        <dbReference type="ARBA" id="ARBA00038359"/>
    </source>
</evidence>
<protein>
    <recommendedName>
        <fullName evidence="7">Rhodopsin domain-containing protein</fullName>
    </recommendedName>
</protein>
<evidence type="ECO:0000259" key="7">
    <source>
        <dbReference type="Pfam" id="PF20684"/>
    </source>
</evidence>
<feature type="transmembrane region" description="Helical" evidence="6">
    <location>
        <begin position="30"/>
        <end position="49"/>
    </location>
</feature>
<comment type="subcellular location">
    <subcellularLocation>
        <location evidence="1">Membrane</location>
        <topology evidence="1">Multi-pass membrane protein</topology>
    </subcellularLocation>
</comment>
<dbReference type="STRING" id="69771.A0A1V6P7N4"/>
<dbReference type="PANTHER" id="PTHR33048">
    <property type="entry name" value="PTH11-LIKE INTEGRAL MEMBRANE PROTEIN (AFU_ORTHOLOGUE AFUA_5G11245)"/>
    <property type="match status" value="1"/>
</dbReference>
<gene>
    <name evidence="8" type="ORF">PENDEC_c019G05573</name>
</gene>
<dbReference type="GO" id="GO:0016020">
    <property type="term" value="C:membrane"/>
    <property type="evidence" value="ECO:0007669"/>
    <property type="project" value="UniProtKB-SubCell"/>
</dbReference>
<keyword evidence="3 6" id="KW-1133">Transmembrane helix</keyword>
<evidence type="ECO:0000256" key="1">
    <source>
        <dbReference type="ARBA" id="ARBA00004141"/>
    </source>
</evidence>
<dbReference type="EMBL" id="MDYL01000019">
    <property type="protein sequence ID" value="OQD72797.1"/>
    <property type="molecule type" value="Genomic_DNA"/>
</dbReference>
<proteinExistence type="inferred from homology"/>
<dbReference type="PANTHER" id="PTHR33048:SF108">
    <property type="entry name" value="INTEGRAL MEMBRANE PROTEIN"/>
    <property type="match status" value="1"/>
</dbReference>